<dbReference type="GO" id="GO:0010468">
    <property type="term" value="P:regulation of gene expression"/>
    <property type="evidence" value="ECO:0007669"/>
    <property type="project" value="TreeGrafter"/>
</dbReference>
<evidence type="ECO:0000313" key="11">
    <source>
        <dbReference type="Proteomes" id="UP000192980"/>
    </source>
</evidence>
<dbReference type="GO" id="GO:0006397">
    <property type="term" value="P:mRNA processing"/>
    <property type="evidence" value="ECO:0007669"/>
    <property type="project" value="UniProtKB-UniRule"/>
</dbReference>
<dbReference type="STRING" id="561061.SAMN05660862_1631"/>
<feature type="binding site" evidence="9">
    <location>
        <position position="135"/>
    </location>
    <ligand>
        <name>Mg(2+)</name>
        <dbReference type="ChEBI" id="CHEBI:18420"/>
    </ligand>
</feature>
<dbReference type="InterPro" id="IPR000999">
    <property type="entry name" value="RNase_III_dom"/>
</dbReference>
<dbReference type="EMBL" id="FXAU01000002">
    <property type="protein sequence ID" value="SMG24365.1"/>
    <property type="molecule type" value="Genomic_DNA"/>
</dbReference>
<organism evidence="10 11">
    <name type="scientific">Sphingobacterium psychroaquaticum</name>
    <dbReference type="NCBI Taxonomy" id="561061"/>
    <lineage>
        <taxon>Bacteria</taxon>
        <taxon>Pseudomonadati</taxon>
        <taxon>Bacteroidota</taxon>
        <taxon>Sphingobacteriia</taxon>
        <taxon>Sphingobacteriales</taxon>
        <taxon>Sphingobacteriaceae</taxon>
        <taxon>Sphingobacterium</taxon>
    </lineage>
</organism>
<evidence type="ECO:0000256" key="7">
    <source>
        <dbReference type="ARBA" id="ARBA00022801"/>
    </source>
</evidence>
<dbReference type="PROSITE" id="PS00517">
    <property type="entry name" value="RNASE_3_1"/>
    <property type="match status" value="1"/>
</dbReference>
<accession>A0A1X7J9E1</accession>
<dbReference type="PROSITE" id="PS50137">
    <property type="entry name" value="DS_RBD"/>
    <property type="match status" value="1"/>
</dbReference>
<dbReference type="Pfam" id="PF14622">
    <property type="entry name" value="Ribonucleas_3_3"/>
    <property type="match status" value="1"/>
</dbReference>
<evidence type="ECO:0000256" key="6">
    <source>
        <dbReference type="ARBA" id="ARBA00022759"/>
    </source>
</evidence>
<reference evidence="10 11" key="1">
    <citation type="submission" date="2017-04" db="EMBL/GenBank/DDBJ databases">
        <authorList>
            <person name="Afonso C.L."/>
            <person name="Miller P.J."/>
            <person name="Scott M.A."/>
            <person name="Spackman E."/>
            <person name="Goraichik I."/>
            <person name="Dimitrov K.M."/>
            <person name="Suarez D.L."/>
            <person name="Swayne D.E."/>
        </authorList>
    </citation>
    <scope>NUCLEOTIDE SEQUENCE [LARGE SCALE GENOMIC DNA]</scope>
    <source>
        <strain evidence="10 11">DSM 22418</strain>
    </source>
</reference>
<dbReference type="GO" id="GO:0006364">
    <property type="term" value="P:rRNA processing"/>
    <property type="evidence" value="ECO:0007669"/>
    <property type="project" value="UniProtKB-UniRule"/>
</dbReference>
<evidence type="ECO:0000256" key="1">
    <source>
        <dbReference type="ARBA" id="ARBA00000109"/>
    </source>
</evidence>
<dbReference type="GO" id="GO:0008033">
    <property type="term" value="P:tRNA processing"/>
    <property type="evidence" value="ECO:0007669"/>
    <property type="project" value="UniProtKB-KW"/>
</dbReference>
<dbReference type="EC" id="3.1.26.3" evidence="9"/>
<dbReference type="HAMAP" id="MF_00104">
    <property type="entry name" value="RNase_III"/>
    <property type="match status" value="1"/>
</dbReference>
<dbReference type="Gene3D" id="1.10.1520.10">
    <property type="entry name" value="Ribonuclease III domain"/>
    <property type="match status" value="1"/>
</dbReference>
<protein>
    <recommendedName>
        <fullName evidence="9">Ribonuclease 3</fullName>
        <ecNumber evidence="9">3.1.26.3</ecNumber>
    </recommendedName>
    <alternativeName>
        <fullName evidence="9">Ribonuclease III</fullName>
        <shortName evidence="9">RNase III</shortName>
    </alternativeName>
</protein>
<comment type="subcellular location">
    <subcellularLocation>
        <location evidence="9">Cytoplasm</location>
    </subcellularLocation>
</comment>
<keyword evidence="4 9" id="KW-0507">mRNA processing</keyword>
<dbReference type="SMART" id="SM00535">
    <property type="entry name" value="RIBOc"/>
    <property type="match status" value="1"/>
</dbReference>
<dbReference type="PANTHER" id="PTHR11207">
    <property type="entry name" value="RIBONUCLEASE III"/>
    <property type="match status" value="1"/>
</dbReference>
<dbReference type="GO" id="GO:0019843">
    <property type="term" value="F:rRNA binding"/>
    <property type="evidence" value="ECO:0007669"/>
    <property type="project" value="UniProtKB-KW"/>
</dbReference>
<dbReference type="SMART" id="SM00358">
    <property type="entry name" value="DSRM"/>
    <property type="match status" value="1"/>
</dbReference>
<dbReference type="PANTHER" id="PTHR11207:SF0">
    <property type="entry name" value="RIBONUCLEASE 3"/>
    <property type="match status" value="1"/>
</dbReference>
<dbReference type="Gene3D" id="3.30.160.20">
    <property type="match status" value="1"/>
</dbReference>
<dbReference type="NCBIfam" id="TIGR02191">
    <property type="entry name" value="RNaseIII"/>
    <property type="match status" value="1"/>
</dbReference>
<sequence length="250" mass="28772">MSFSGIYHLYFSRHKAYVRKLRNILGFVPGNIKLYQMAFRHKSVATPIKHGVKNSNERLEFLGDAVLGSVIAELLFKMYPYKDEGFLTELRSKIVSRVNLNQLSRKLGLNEFIEYDARMISYPNKQSSLLGDAFEALIGAVYIDRGYQFTREFLLTRIIKPHVDIHMLEITETNFKSRLIEWCQQLSKDIQFVQVDNPPGESAKMFTVEAVVDGEVCGVGRDFNKKSAEKLAAEKACEHLKIFDVEEYSR</sequence>
<dbReference type="GO" id="GO:0046872">
    <property type="term" value="F:metal ion binding"/>
    <property type="evidence" value="ECO:0007669"/>
    <property type="project" value="UniProtKB-KW"/>
</dbReference>
<keyword evidence="11" id="KW-1185">Reference proteome</keyword>
<name>A0A1X7J9E1_9SPHI</name>
<keyword evidence="9" id="KW-0479">Metal-binding</keyword>
<evidence type="ECO:0000256" key="9">
    <source>
        <dbReference type="HAMAP-Rule" id="MF_00104"/>
    </source>
</evidence>
<comment type="subunit">
    <text evidence="9">Homodimer.</text>
</comment>
<evidence type="ECO:0000313" key="10">
    <source>
        <dbReference type="EMBL" id="SMG24365.1"/>
    </source>
</evidence>
<feature type="active site" evidence="9">
    <location>
        <position position="64"/>
    </location>
</feature>
<keyword evidence="9" id="KW-0460">Magnesium</keyword>
<evidence type="ECO:0000256" key="4">
    <source>
        <dbReference type="ARBA" id="ARBA00022664"/>
    </source>
</evidence>
<evidence type="ECO:0000256" key="3">
    <source>
        <dbReference type="ARBA" id="ARBA00022552"/>
    </source>
</evidence>
<comment type="similarity">
    <text evidence="2">Belongs to the ribonuclease III family.</text>
</comment>
<dbReference type="GO" id="GO:0005737">
    <property type="term" value="C:cytoplasm"/>
    <property type="evidence" value="ECO:0007669"/>
    <property type="project" value="UniProtKB-SubCell"/>
</dbReference>
<feature type="active site" evidence="9">
    <location>
        <position position="135"/>
    </location>
</feature>
<keyword evidence="7 9" id="KW-0378">Hydrolase</keyword>
<dbReference type="FunFam" id="1.10.1520.10:FF:000001">
    <property type="entry name" value="Ribonuclease 3"/>
    <property type="match status" value="1"/>
</dbReference>
<feature type="binding site" evidence="9">
    <location>
        <position position="132"/>
    </location>
    <ligand>
        <name>Mg(2+)</name>
        <dbReference type="ChEBI" id="CHEBI:18420"/>
    </ligand>
</feature>
<dbReference type="SUPFAM" id="SSF69065">
    <property type="entry name" value="RNase III domain-like"/>
    <property type="match status" value="1"/>
</dbReference>
<evidence type="ECO:0000256" key="5">
    <source>
        <dbReference type="ARBA" id="ARBA00022722"/>
    </source>
</evidence>
<dbReference type="CDD" id="cd10845">
    <property type="entry name" value="DSRM_RNAse_III_family"/>
    <property type="match status" value="1"/>
</dbReference>
<dbReference type="PROSITE" id="PS50142">
    <property type="entry name" value="RNASE_3_2"/>
    <property type="match status" value="1"/>
</dbReference>
<dbReference type="InterPro" id="IPR014720">
    <property type="entry name" value="dsRBD_dom"/>
</dbReference>
<dbReference type="Proteomes" id="UP000192980">
    <property type="component" value="Unassembled WGS sequence"/>
</dbReference>
<dbReference type="RefSeq" id="WP_085472384.1">
    <property type="nucleotide sequence ID" value="NZ_CP038029.1"/>
</dbReference>
<dbReference type="CDD" id="cd00593">
    <property type="entry name" value="RIBOc"/>
    <property type="match status" value="1"/>
</dbReference>
<keyword evidence="9" id="KW-0699">rRNA-binding</keyword>
<dbReference type="AlphaFoldDB" id="A0A1X7J9E1"/>
<dbReference type="GO" id="GO:0003725">
    <property type="term" value="F:double-stranded RNA binding"/>
    <property type="evidence" value="ECO:0007669"/>
    <property type="project" value="TreeGrafter"/>
</dbReference>
<dbReference type="InterPro" id="IPR036389">
    <property type="entry name" value="RNase_III_sf"/>
</dbReference>
<dbReference type="GO" id="GO:0004525">
    <property type="term" value="F:ribonuclease III activity"/>
    <property type="evidence" value="ECO:0007669"/>
    <property type="project" value="UniProtKB-UniRule"/>
</dbReference>
<comment type="catalytic activity">
    <reaction evidence="1 9">
        <text>Endonucleolytic cleavage to 5'-phosphomonoester.</text>
        <dbReference type="EC" id="3.1.26.3"/>
    </reaction>
</comment>
<keyword evidence="9" id="KW-0819">tRNA processing</keyword>
<dbReference type="InterPro" id="IPR011907">
    <property type="entry name" value="RNase_III"/>
</dbReference>
<comment type="function">
    <text evidence="9">Digests double-stranded RNA. Involved in the processing of primary rRNA transcript to yield the immediate precursors to the large and small rRNAs (23S and 16S). Processes some mRNAs, and tRNAs when they are encoded in the rRNA operon. Processes pre-crRNA and tracrRNA of type II CRISPR loci if present in the organism.</text>
</comment>
<keyword evidence="6 9" id="KW-0255">Endonuclease</keyword>
<dbReference type="OrthoDB" id="9805026at2"/>
<comment type="cofactor">
    <cofactor evidence="9">
        <name>Mg(2+)</name>
        <dbReference type="ChEBI" id="CHEBI:18420"/>
    </cofactor>
</comment>
<dbReference type="Pfam" id="PF00035">
    <property type="entry name" value="dsrm"/>
    <property type="match status" value="1"/>
</dbReference>
<keyword evidence="3 9" id="KW-0698">rRNA processing</keyword>
<evidence type="ECO:0000256" key="2">
    <source>
        <dbReference type="ARBA" id="ARBA00010183"/>
    </source>
</evidence>
<keyword evidence="8 9" id="KW-0694">RNA-binding</keyword>
<gene>
    <name evidence="9" type="primary">rnc</name>
    <name evidence="10" type="ORF">SAMN05660862_1631</name>
</gene>
<keyword evidence="5 9" id="KW-0540">Nuclease</keyword>
<evidence type="ECO:0000256" key="8">
    <source>
        <dbReference type="ARBA" id="ARBA00022884"/>
    </source>
</evidence>
<dbReference type="SUPFAM" id="SSF54768">
    <property type="entry name" value="dsRNA-binding domain-like"/>
    <property type="match status" value="1"/>
</dbReference>
<feature type="binding site" evidence="9">
    <location>
        <position position="60"/>
    </location>
    <ligand>
        <name>Mg(2+)</name>
        <dbReference type="ChEBI" id="CHEBI:18420"/>
    </ligand>
</feature>
<proteinExistence type="inferred from homology"/>
<keyword evidence="9" id="KW-0963">Cytoplasm</keyword>